<evidence type="ECO:0000313" key="7">
    <source>
        <dbReference type="EMBL" id="AIC94108.1"/>
    </source>
</evidence>
<dbReference type="RefSeq" id="WP_038479027.1">
    <property type="nucleotide sequence ID" value="NZ_CP003923.1"/>
</dbReference>
<evidence type="ECO:0008006" key="9">
    <source>
        <dbReference type="Google" id="ProtNLM"/>
    </source>
</evidence>
<dbReference type="KEGG" id="ble:BleG1_1530"/>
<keyword evidence="5 6" id="KW-0472">Membrane</keyword>
<dbReference type="PATRIC" id="fig|1246626.3.peg.1516"/>
<dbReference type="OrthoDB" id="9808500at2"/>
<organism evidence="7 8">
    <name type="scientific">Shouchella lehensis G1</name>
    <dbReference type="NCBI Taxonomy" id="1246626"/>
    <lineage>
        <taxon>Bacteria</taxon>
        <taxon>Bacillati</taxon>
        <taxon>Bacillota</taxon>
        <taxon>Bacilli</taxon>
        <taxon>Bacillales</taxon>
        <taxon>Bacillaceae</taxon>
        <taxon>Shouchella</taxon>
    </lineage>
</organism>
<gene>
    <name evidence="7" type="ORF">BleG1_1530</name>
</gene>
<dbReference type="InterPro" id="IPR002794">
    <property type="entry name" value="DUF92_TMEM19"/>
</dbReference>
<sequence length="264" mass="27708">MLIGWLSFILLVCVSLFMLQKLTISGAVVAAFVVGTVTVIGVGPAGLLLFAVFFGSSIILGKLKGAHVDHEVVQKHGKRDAFQVIANGGYAAICSLCLVIFPSLATLFIAGFVGCLATAMADTWASEIGKLSQDKPIDLFSGKKVEKGVSGGITSLGMAAAFAGSFLLAGTAIVIWWNETSVSYLWLFFFTLIGFLGNVLDSVLGSTVQGLYRCPSCGLETEKTYHCEKTVRIKGLSVVTNDVVNLCCTGAGALMGVIGAVIFF</sequence>
<feature type="transmembrane region" description="Helical" evidence="6">
    <location>
        <begin position="183"/>
        <end position="204"/>
    </location>
</feature>
<evidence type="ECO:0000313" key="8">
    <source>
        <dbReference type="Proteomes" id="UP000027142"/>
    </source>
</evidence>
<dbReference type="EMBL" id="CP003923">
    <property type="protein sequence ID" value="AIC94108.1"/>
    <property type="molecule type" value="Genomic_DNA"/>
</dbReference>
<keyword evidence="4 6" id="KW-1133">Transmembrane helix</keyword>
<feature type="transmembrane region" description="Helical" evidence="6">
    <location>
        <begin position="153"/>
        <end position="177"/>
    </location>
</feature>
<dbReference type="STRING" id="1246626.BleG1_1530"/>
<evidence type="ECO:0000256" key="5">
    <source>
        <dbReference type="ARBA" id="ARBA00023136"/>
    </source>
</evidence>
<feature type="transmembrane region" description="Helical" evidence="6">
    <location>
        <begin position="243"/>
        <end position="263"/>
    </location>
</feature>
<dbReference type="AlphaFoldDB" id="A0A060M0P6"/>
<evidence type="ECO:0000256" key="3">
    <source>
        <dbReference type="ARBA" id="ARBA00022692"/>
    </source>
</evidence>
<comment type="subcellular location">
    <subcellularLocation>
        <location evidence="1">Membrane</location>
        <topology evidence="1">Multi-pass membrane protein</topology>
    </subcellularLocation>
</comment>
<evidence type="ECO:0000256" key="6">
    <source>
        <dbReference type="SAM" id="Phobius"/>
    </source>
</evidence>
<accession>A0A060M0P6</accession>
<proteinExistence type="inferred from homology"/>
<evidence type="ECO:0000256" key="1">
    <source>
        <dbReference type="ARBA" id="ARBA00004141"/>
    </source>
</evidence>
<dbReference type="eggNOG" id="COG1836">
    <property type="taxonomic scope" value="Bacteria"/>
</dbReference>
<feature type="transmembrane region" description="Helical" evidence="6">
    <location>
        <begin position="81"/>
        <end position="101"/>
    </location>
</feature>
<reference evidence="7 8" key="1">
    <citation type="journal article" date="2014" name="Gene">
        <title>A comparative genomic analysis of the alkalitolerant soil bacterium Bacillus lehensis G1.</title>
        <authorList>
            <person name="Noor Y.M."/>
            <person name="Samsulrizal N.H."/>
            <person name="Jema'on N.A."/>
            <person name="Low K.O."/>
            <person name="Ramli A.N."/>
            <person name="Alias N.I."/>
            <person name="Damis S.I."/>
            <person name="Fuzi S.F."/>
            <person name="Isa M.N."/>
            <person name="Murad A.M."/>
            <person name="Raih M.F."/>
            <person name="Bakar F.D."/>
            <person name="Najimudin N."/>
            <person name="Mahadi N.M."/>
            <person name="Illias R.M."/>
        </authorList>
    </citation>
    <scope>NUCLEOTIDE SEQUENCE [LARGE SCALE GENOMIC DNA]</scope>
    <source>
        <strain evidence="7 8">G1</strain>
    </source>
</reference>
<dbReference type="Proteomes" id="UP000027142">
    <property type="component" value="Chromosome"/>
</dbReference>
<keyword evidence="3 6" id="KW-0812">Transmembrane</keyword>
<dbReference type="HOGENOM" id="CLU_036918_2_1_9"/>
<feature type="transmembrane region" description="Helical" evidence="6">
    <location>
        <begin position="40"/>
        <end position="60"/>
    </location>
</feature>
<evidence type="ECO:0000256" key="2">
    <source>
        <dbReference type="ARBA" id="ARBA00009012"/>
    </source>
</evidence>
<dbReference type="GO" id="GO:0016020">
    <property type="term" value="C:membrane"/>
    <property type="evidence" value="ECO:0007669"/>
    <property type="project" value="UniProtKB-SubCell"/>
</dbReference>
<dbReference type="PANTHER" id="PTHR13353">
    <property type="entry name" value="TRANSMEMBRANE PROTEIN 19"/>
    <property type="match status" value="1"/>
</dbReference>
<keyword evidence="8" id="KW-1185">Reference proteome</keyword>
<evidence type="ECO:0000256" key="4">
    <source>
        <dbReference type="ARBA" id="ARBA00022989"/>
    </source>
</evidence>
<comment type="similarity">
    <text evidence="2">Belongs to the TMEM19 family.</text>
</comment>
<name>A0A060M0P6_9BACI</name>
<dbReference type="Pfam" id="PF01940">
    <property type="entry name" value="DUF92"/>
    <property type="match status" value="1"/>
</dbReference>
<protein>
    <recommendedName>
        <fullName evidence="9">DUF92 domain-containing protein</fullName>
    </recommendedName>
</protein>
<dbReference type="PANTHER" id="PTHR13353:SF5">
    <property type="entry name" value="TRANSMEMBRANE PROTEIN 19"/>
    <property type="match status" value="1"/>
</dbReference>